<dbReference type="Gene3D" id="3.40.50.300">
    <property type="entry name" value="P-loop containing nucleotide triphosphate hydrolases"/>
    <property type="match status" value="1"/>
</dbReference>
<gene>
    <name evidence="2" type="ORF">P7D34_08315</name>
</gene>
<dbReference type="AlphaFoldDB" id="A0AAJ2IZE6"/>
<organism evidence="2 3">
    <name type="scientific">Lactococcus petauri</name>
    <dbReference type="NCBI Taxonomy" id="1940789"/>
    <lineage>
        <taxon>Bacteria</taxon>
        <taxon>Bacillati</taxon>
        <taxon>Bacillota</taxon>
        <taxon>Bacilli</taxon>
        <taxon>Lactobacillales</taxon>
        <taxon>Streptococcaceae</taxon>
        <taxon>Lactococcus</taxon>
    </lineage>
</organism>
<sequence>MDNKKEYQALFSETLEKIEEENNNLTKMTILVSGKSGVGKSTLINSVFGDELTKTGIGKPITDKINLIAKEGYPIQIYDTVGLELKSTKFDLHSLVKSIAKNDIKKLIQKTKSTKELDDDIHIAWYAISGNSARIEDVEIDLINWIIDQGIPVIIVLTKSFDQTEAKKLKQEILNIVPRIVDVVITLAEDSDTNHAFGIDDMIHKTFDVLPESVNTAFVHSQSASIDLKKSESLKVVTASMAANFGIGFSPVPGSDGPLMMSAQTAMIARITAIFGVDIKKNQIETVISSMLGIYGALIAGKSLVGGISKLLPGLGTLGGGLISGGVGMVITGALGRAYIELMSLVITEKIDLSDISSDELTNILLSLLPDYLPQFSESIAETKIN</sequence>
<proteinExistence type="predicted"/>
<evidence type="ECO:0000259" key="1">
    <source>
        <dbReference type="Pfam" id="PF01926"/>
    </source>
</evidence>
<dbReference type="GO" id="GO:0005525">
    <property type="term" value="F:GTP binding"/>
    <property type="evidence" value="ECO:0007669"/>
    <property type="project" value="InterPro"/>
</dbReference>
<dbReference type="InterPro" id="IPR006073">
    <property type="entry name" value="GTP-bd"/>
</dbReference>
<dbReference type="Pfam" id="PF01926">
    <property type="entry name" value="MMR_HSR1"/>
    <property type="match status" value="1"/>
</dbReference>
<feature type="domain" description="G" evidence="1">
    <location>
        <begin position="30"/>
        <end position="159"/>
    </location>
</feature>
<dbReference type="SUPFAM" id="SSF52540">
    <property type="entry name" value="P-loop containing nucleoside triphosphate hydrolases"/>
    <property type="match status" value="1"/>
</dbReference>
<evidence type="ECO:0000313" key="2">
    <source>
        <dbReference type="EMBL" id="MDT2667243.1"/>
    </source>
</evidence>
<dbReference type="InterPro" id="IPR027417">
    <property type="entry name" value="P-loop_NTPase"/>
</dbReference>
<dbReference type="EMBL" id="JARPYC010000006">
    <property type="protein sequence ID" value="MDT2667243.1"/>
    <property type="molecule type" value="Genomic_DNA"/>
</dbReference>
<reference evidence="2" key="1">
    <citation type="submission" date="2023-03" db="EMBL/GenBank/DDBJ databases">
        <authorList>
            <person name="Shen W."/>
            <person name="Cai J."/>
        </authorList>
    </citation>
    <scope>NUCLEOTIDE SEQUENCE</scope>
    <source>
        <strain evidence="2">Y3</strain>
    </source>
</reference>
<protein>
    <submittedName>
        <fullName evidence="2">50S ribosome-binding GTPase</fullName>
    </submittedName>
</protein>
<evidence type="ECO:0000313" key="3">
    <source>
        <dbReference type="Proteomes" id="UP001257962"/>
    </source>
</evidence>
<dbReference type="Proteomes" id="UP001257962">
    <property type="component" value="Unassembled WGS sequence"/>
</dbReference>
<dbReference type="RefSeq" id="WP_019336055.1">
    <property type="nucleotide sequence ID" value="NZ_CP141685.1"/>
</dbReference>
<name>A0AAJ2IZE6_9LACT</name>
<accession>A0AAJ2IZE6</accession>
<comment type="caution">
    <text evidence="2">The sequence shown here is derived from an EMBL/GenBank/DDBJ whole genome shotgun (WGS) entry which is preliminary data.</text>
</comment>